<name>A0ABS5UB45_9BACT</name>
<gene>
    <name evidence="3" type="ORF">KJB30_13985</name>
</gene>
<dbReference type="InterPro" id="IPR007844">
    <property type="entry name" value="AsmA"/>
</dbReference>
<evidence type="ECO:0000259" key="2">
    <source>
        <dbReference type="Pfam" id="PF05170"/>
    </source>
</evidence>
<feature type="transmembrane region" description="Helical" evidence="1">
    <location>
        <begin position="7"/>
        <end position="30"/>
    </location>
</feature>
<dbReference type="InterPro" id="IPR008023">
    <property type="entry name" value="DUF748"/>
</dbReference>
<dbReference type="Pfam" id="PF05170">
    <property type="entry name" value="AsmA"/>
    <property type="match status" value="1"/>
</dbReference>
<dbReference type="PANTHER" id="PTHR30441:SF8">
    <property type="entry name" value="DUF748 DOMAIN-CONTAINING PROTEIN"/>
    <property type="match status" value="1"/>
</dbReference>
<organism evidence="3 4">
    <name type="scientific">Pelotalea chapellei</name>
    <dbReference type="NCBI Taxonomy" id="44671"/>
    <lineage>
        <taxon>Bacteria</taxon>
        <taxon>Pseudomonadati</taxon>
        <taxon>Thermodesulfobacteriota</taxon>
        <taxon>Desulfuromonadia</taxon>
        <taxon>Geobacterales</taxon>
        <taxon>Geobacteraceae</taxon>
        <taxon>Pelotalea</taxon>
    </lineage>
</organism>
<comment type="caution">
    <text evidence="3">The sequence shown here is derived from an EMBL/GenBank/DDBJ whole genome shotgun (WGS) entry which is preliminary data.</text>
</comment>
<accession>A0ABS5UB45</accession>
<evidence type="ECO:0000256" key="1">
    <source>
        <dbReference type="SAM" id="Phobius"/>
    </source>
</evidence>
<feature type="domain" description="AsmA" evidence="2">
    <location>
        <begin position="378"/>
        <end position="532"/>
    </location>
</feature>
<protein>
    <submittedName>
        <fullName evidence="3">AsmA family protein</fullName>
    </submittedName>
</protein>
<evidence type="ECO:0000313" key="3">
    <source>
        <dbReference type="EMBL" id="MBT1072902.1"/>
    </source>
</evidence>
<dbReference type="EMBL" id="JAHDYS010000014">
    <property type="protein sequence ID" value="MBT1072902.1"/>
    <property type="molecule type" value="Genomic_DNA"/>
</dbReference>
<keyword evidence="1" id="KW-0472">Membrane</keyword>
<keyword evidence="1" id="KW-0812">Transmembrane</keyword>
<dbReference type="Proteomes" id="UP000784128">
    <property type="component" value="Unassembled WGS sequence"/>
</dbReference>
<evidence type="ECO:0000313" key="4">
    <source>
        <dbReference type="Proteomes" id="UP000784128"/>
    </source>
</evidence>
<dbReference type="Pfam" id="PF05359">
    <property type="entry name" value="DUF748"/>
    <property type="match status" value="1"/>
</dbReference>
<dbReference type="PANTHER" id="PTHR30441">
    <property type="entry name" value="DUF748 DOMAIN-CONTAINING PROTEIN"/>
    <property type="match status" value="1"/>
</dbReference>
<sequence>MNKALKIAGITGGVIVALLAGVLLLAKMIITPERVKKTVIPLAQKALHRPVRLGDIKVSIFSGIVLNNVVIMEKEGEETFVAVDLVKLRYQFWPLLSKRIVVDEISMETPRIRIVKLPDGSFNFSDIMKKEKTAPVEQPKEKADIDLLVSTVAVSKGELVYEDKSKQAAAPSRYTLSAVEFTSNDISPKKPIPFKAKASFSGASLEVEGKIADATEKPALDAVFRVVDADLKKLMAGMPAELAAKAKAYDPAGIINVSLTLAGPVAAPKELLKSGEVRMKDVSFSVSGQRPVLSGKLVLKGDTVTSEDLVLSLGKERLTIALAAANLFGKPVSITSTVKADKFDLAPFISKKESAEGTAGAAKPEPAPMKLPVKATGSVSLGQTSYKGLPVSQLLLKYRLANNVLDIDQFSGQVAGGTFSDTARIDLGRQGYVYSTRLTVQGVQADPVVTAFSPKAAGTIFGTMALNAQLNGSGIRDASLKKNLAGQGDFAVTNGKLTGAGMVQKLATFLNLEQLRVIRFNKFAGTFRVSGGKAVLDSDVAGSDVRLTPTGTVGLDKSLDMSLVTRISPELTGKVARGNIGGNIGQFLTDEKGWGVLPVKVGGTTSAPKFRLDASMVGGQLRTKAREKLQQTIEQKLMKRKEGEPKAPEQELIERGLKGIFGR</sequence>
<dbReference type="RefSeq" id="WP_214300385.1">
    <property type="nucleotide sequence ID" value="NZ_JAHDYS010000014.1"/>
</dbReference>
<keyword evidence="1" id="KW-1133">Transmembrane helix</keyword>
<keyword evidence="4" id="KW-1185">Reference proteome</keyword>
<dbReference type="InterPro" id="IPR052894">
    <property type="entry name" value="AsmA-related"/>
</dbReference>
<proteinExistence type="predicted"/>
<reference evidence="3 4" key="1">
    <citation type="submission" date="2021-05" db="EMBL/GenBank/DDBJ databases">
        <title>The draft genome of Geobacter chapellei DSM 13688.</title>
        <authorList>
            <person name="Xu Z."/>
            <person name="Masuda Y."/>
            <person name="Itoh H."/>
            <person name="Senoo K."/>
        </authorList>
    </citation>
    <scope>NUCLEOTIDE SEQUENCE [LARGE SCALE GENOMIC DNA]</scope>
    <source>
        <strain evidence="3 4">DSM 13688</strain>
    </source>
</reference>